<proteinExistence type="predicted"/>
<dbReference type="EMBL" id="JXTC01000321">
    <property type="protein sequence ID" value="PON65333.1"/>
    <property type="molecule type" value="Genomic_DNA"/>
</dbReference>
<gene>
    <name evidence="2" type="ORF">TorRG33x02_270990</name>
</gene>
<reference evidence="3" key="1">
    <citation type="submission" date="2016-06" db="EMBL/GenBank/DDBJ databases">
        <title>Parallel loss of symbiosis genes in relatives of nitrogen-fixing non-legume Parasponia.</title>
        <authorList>
            <person name="Van Velzen R."/>
            <person name="Holmer R."/>
            <person name="Bu F."/>
            <person name="Rutten L."/>
            <person name="Van Zeijl A."/>
            <person name="Liu W."/>
            <person name="Santuari L."/>
            <person name="Cao Q."/>
            <person name="Sharma T."/>
            <person name="Shen D."/>
            <person name="Roswanjaya Y."/>
            <person name="Wardhani T."/>
            <person name="Kalhor M.S."/>
            <person name="Jansen J."/>
            <person name="Van den Hoogen J."/>
            <person name="Gungor B."/>
            <person name="Hartog M."/>
            <person name="Hontelez J."/>
            <person name="Verver J."/>
            <person name="Yang W.-C."/>
            <person name="Schijlen E."/>
            <person name="Repin R."/>
            <person name="Schilthuizen M."/>
            <person name="Schranz E."/>
            <person name="Heidstra R."/>
            <person name="Miyata K."/>
            <person name="Fedorova E."/>
            <person name="Kohlen W."/>
            <person name="Bisseling T."/>
            <person name="Smit S."/>
            <person name="Geurts R."/>
        </authorList>
    </citation>
    <scope>NUCLEOTIDE SEQUENCE [LARGE SCALE GENOMIC DNA]</scope>
    <source>
        <strain evidence="3">cv. RG33-2</strain>
    </source>
</reference>
<feature type="region of interest" description="Disordered" evidence="1">
    <location>
        <begin position="1"/>
        <end position="27"/>
    </location>
</feature>
<organism evidence="2 3">
    <name type="scientific">Trema orientale</name>
    <name type="common">Charcoal tree</name>
    <name type="synonym">Celtis orientalis</name>
    <dbReference type="NCBI Taxonomy" id="63057"/>
    <lineage>
        <taxon>Eukaryota</taxon>
        <taxon>Viridiplantae</taxon>
        <taxon>Streptophyta</taxon>
        <taxon>Embryophyta</taxon>
        <taxon>Tracheophyta</taxon>
        <taxon>Spermatophyta</taxon>
        <taxon>Magnoliopsida</taxon>
        <taxon>eudicotyledons</taxon>
        <taxon>Gunneridae</taxon>
        <taxon>Pentapetalae</taxon>
        <taxon>rosids</taxon>
        <taxon>fabids</taxon>
        <taxon>Rosales</taxon>
        <taxon>Cannabaceae</taxon>
        <taxon>Trema</taxon>
    </lineage>
</organism>
<comment type="caution">
    <text evidence="2">The sequence shown here is derived from an EMBL/GenBank/DDBJ whole genome shotgun (WGS) entry which is preliminary data.</text>
</comment>
<name>A0A2P5CWB4_TREOI</name>
<feature type="compositionally biased region" description="Polar residues" evidence="1">
    <location>
        <begin position="77"/>
        <end position="86"/>
    </location>
</feature>
<keyword evidence="3" id="KW-1185">Reference proteome</keyword>
<accession>A0A2P5CWB4</accession>
<evidence type="ECO:0000256" key="1">
    <source>
        <dbReference type="SAM" id="MobiDB-lite"/>
    </source>
</evidence>
<dbReference type="OrthoDB" id="1747351at2759"/>
<dbReference type="InParanoid" id="A0A2P5CWB4"/>
<feature type="region of interest" description="Disordered" evidence="1">
    <location>
        <begin position="65"/>
        <end position="110"/>
    </location>
</feature>
<dbReference type="Proteomes" id="UP000237000">
    <property type="component" value="Unassembled WGS sequence"/>
</dbReference>
<dbReference type="AlphaFoldDB" id="A0A2P5CWB4"/>
<protein>
    <submittedName>
        <fullName evidence="2">Uncharacterized protein</fullName>
    </submittedName>
</protein>
<evidence type="ECO:0000313" key="3">
    <source>
        <dbReference type="Proteomes" id="UP000237000"/>
    </source>
</evidence>
<feature type="compositionally biased region" description="Basic and acidic residues" evidence="1">
    <location>
        <begin position="18"/>
        <end position="27"/>
    </location>
</feature>
<evidence type="ECO:0000313" key="2">
    <source>
        <dbReference type="EMBL" id="PON65333.1"/>
    </source>
</evidence>
<sequence length="110" mass="11848">MALAQKVSAEEVVGPKTEPVKLHATEDMGRVEAHARFKPKTGSVIPARRRLVKTMMLEYMLKLGSASATAPKARNAGNRNSETGSSVLHDATRPDKPGRVRPYPAGNGQN</sequence>